<evidence type="ECO:0000313" key="3">
    <source>
        <dbReference type="Proteomes" id="UP000306340"/>
    </source>
</evidence>
<comment type="caution">
    <text evidence="2">The sequence shown here is derived from an EMBL/GenBank/DDBJ whole genome shotgun (WGS) entry which is preliminary data.</text>
</comment>
<name>A0A4U0YZM4_9RHOB</name>
<dbReference type="Proteomes" id="UP000306340">
    <property type="component" value="Unassembled WGS sequence"/>
</dbReference>
<evidence type="ECO:0000313" key="2">
    <source>
        <dbReference type="EMBL" id="TKA98382.1"/>
    </source>
</evidence>
<dbReference type="SUPFAM" id="SSF109604">
    <property type="entry name" value="HD-domain/PDEase-like"/>
    <property type="match status" value="1"/>
</dbReference>
<organism evidence="2 3">
    <name type="scientific">Cereibacter changlensis</name>
    <dbReference type="NCBI Taxonomy" id="402884"/>
    <lineage>
        <taxon>Bacteria</taxon>
        <taxon>Pseudomonadati</taxon>
        <taxon>Pseudomonadota</taxon>
        <taxon>Alphaproteobacteria</taxon>
        <taxon>Rhodobacterales</taxon>
        <taxon>Paracoccaceae</taxon>
        <taxon>Cereibacter</taxon>
    </lineage>
</organism>
<sequence length="147" mass="16408">MQRLVDLLVASESLTVAPGITQLEHSLQVATRARAARAAPDLVFGALMHDVGRLVAPEAHGRASAELIAPFVSPETYWVIRIHDEIRLPRFDDGDGPVSEADRYANEPWFPLARIFAEDWDRYAFVPNARTLPLPFFLPMMDALCNP</sequence>
<dbReference type="AlphaFoldDB" id="A0A4U0YZM4"/>
<reference evidence="2 3" key="1">
    <citation type="submission" date="2019-04" db="EMBL/GenBank/DDBJ databases">
        <title>Crypto-aerobic microbial life in anoxic (sulfidic) marine sediments.</title>
        <authorList>
            <person name="Bhattacharya S."/>
            <person name="Roy C."/>
            <person name="Mondal N."/>
            <person name="Sarkar J."/>
            <person name="Mandal S."/>
            <person name="Rameez M.J."/>
            <person name="Ghosh W."/>
        </authorList>
    </citation>
    <scope>NUCLEOTIDE SEQUENCE [LARGE SCALE GENOMIC DNA]</scope>
    <source>
        <strain evidence="2 3">SBBC</strain>
    </source>
</reference>
<evidence type="ECO:0000259" key="1">
    <source>
        <dbReference type="Pfam" id="PF01966"/>
    </source>
</evidence>
<accession>A0A4U0YZM4</accession>
<dbReference type="InterPro" id="IPR052567">
    <property type="entry name" value="OP_Dioxygenase"/>
</dbReference>
<dbReference type="EMBL" id="SWAU01000004">
    <property type="protein sequence ID" value="TKA98382.1"/>
    <property type="molecule type" value="Genomic_DNA"/>
</dbReference>
<dbReference type="Pfam" id="PF01966">
    <property type="entry name" value="HD"/>
    <property type="match status" value="1"/>
</dbReference>
<dbReference type="PANTHER" id="PTHR40202">
    <property type="match status" value="1"/>
</dbReference>
<dbReference type="PANTHER" id="PTHR40202:SF1">
    <property type="entry name" value="HD DOMAIN-CONTAINING PROTEIN"/>
    <property type="match status" value="1"/>
</dbReference>
<protein>
    <submittedName>
        <fullName evidence="2">HD domain-containing protein</fullName>
    </submittedName>
</protein>
<dbReference type="InterPro" id="IPR006674">
    <property type="entry name" value="HD_domain"/>
</dbReference>
<proteinExistence type="predicted"/>
<dbReference type="Gene3D" id="1.10.3210.10">
    <property type="entry name" value="Hypothetical protein af1432"/>
    <property type="match status" value="1"/>
</dbReference>
<gene>
    <name evidence="2" type="ORF">FAZ78_01225</name>
</gene>
<dbReference type="RefSeq" id="WP_136790958.1">
    <property type="nucleotide sequence ID" value="NZ_SWAU01000004.1"/>
</dbReference>
<feature type="domain" description="HD" evidence="1">
    <location>
        <begin position="23"/>
        <end position="106"/>
    </location>
</feature>